<reference evidence="6 7" key="1">
    <citation type="submission" date="2019-06" db="EMBL/GenBank/DDBJ databases">
        <authorList>
            <person name="Lee I."/>
            <person name="Jang G.I."/>
            <person name="Hwang C.Y."/>
        </authorList>
    </citation>
    <scope>NUCLEOTIDE SEQUENCE [LARGE SCALE GENOMIC DNA]</scope>
    <source>
        <strain evidence="6 7">PAMC 28131</strain>
    </source>
</reference>
<organism evidence="6 7">
    <name type="scientific">Sandaracinobacter neustonicus</name>
    <dbReference type="NCBI Taxonomy" id="1715348"/>
    <lineage>
        <taxon>Bacteria</taxon>
        <taxon>Pseudomonadati</taxon>
        <taxon>Pseudomonadota</taxon>
        <taxon>Alphaproteobacteria</taxon>
        <taxon>Sphingomonadales</taxon>
        <taxon>Sphingosinicellaceae</taxon>
        <taxon>Sandaracinobacter</taxon>
    </lineage>
</organism>
<feature type="transmembrane region" description="Helical" evidence="5">
    <location>
        <begin position="93"/>
        <end position="123"/>
    </location>
</feature>
<keyword evidence="4 5" id="KW-0472">Membrane</keyword>
<dbReference type="GO" id="GO:0032259">
    <property type="term" value="P:methylation"/>
    <property type="evidence" value="ECO:0007669"/>
    <property type="project" value="UniProtKB-KW"/>
</dbReference>
<dbReference type="Gene3D" id="1.20.120.1630">
    <property type="match status" value="1"/>
</dbReference>
<keyword evidence="6" id="KW-0808">Transferase</keyword>
<dbReference type="Proteomes" id="UP000319897">
    <property type="component" value="Unassembled WGS sequence"/>
</dbReference>
<dbReference type="OrthoDB" id="9789029at2"/>
<feature type="transmembrane region" description="Helical" evidence="5">
    <location>
        <begin position="12"/>
        <end position="30"/>
    </location>
</feature>
<accession>A0A501XK11</accession>
<gene>
    <name evidence="6" type="ORF">FJQ54_10375</name>
</gene>
<proteinExistence type="predicted"/>
<evidence type="ECO:0000256" key="1">
    <source>
        <dbReference type="ARBA" id="ARBA00004127"/>
    </source>
</evidence>
<dbReference type="InterPro" id="IPR007318">
    <property type="entry name" value="Phopholipid_MeTrfase"/>
</dbReference>
<evidence type="ECO:0000256" key="4">
    <source>
        <dbReference type="ARBA" id="ARBA00023136"/>
    </source>
</evidence>
<keyword evidence="7" id="KW-1185">Reference proteome</keyword>
<evidence type="ECO:0000256" key="2">
    <source>
        <dbReference type="ARBA" id="ARBA00022692"/>
    </source>
</evidence>
<dbReference type="AlphaFoldDB" id="A0A501XK11"/>
<feature type="transmembrane region" description="Helical" evidence="5">
    <location>
        <begin position="42"/>
        <end position="63"/>
    </location>
</feature>
<evidence type="ECO:0000313" key="6">
    <source>
        <dbReference type="EMBL" id="TPE60749.1"/>
    </source>
</evidence>
<dbReference type="EMBL" id="VFSU01000025">
    <property type="protein sequence ID" value="TPE60749.1"/>
    <property type="molecule type" value="Genomic_DNA"/>
</dbReference>
<protein>
    <submittedName>
        <fullName evidence="6">Isoprenylcysteine carboxylmethyltransferase family protein</fullName>
    </submittedName>
</protein>
<sequence length="154" mass="16334">MSRTAGVIAPPPLLYLGGLGAGLLADRLLALPPVGLPMGVRMGIGLALGMCGAALIATALGRFGRAGTPAEPWRPTTALATGGVYRLTRNPMYLGMAFLLFALAVGFDSLGTLLLFPVVVLVVDRFVISREELYLSGQFGAPYDAYRLKVRRWL</sequence>
<keyword evidence="6" id="KW-0489">Methyltransferase</keyword>
<name>A0A501XK11_9SPHN</name>
<comment type="caution">
    <text evidence="6">The sequence shown here is derived from an EMBL/GenBank/DDBJ whole genome shotgun (WGS) entry which is preliminary data.</text>
</comment>
<dbReference type="Pfam" id="PF04191">
    <property type="entry name" value="PEMT"/>
    <property type="match status" value="1"/>
</dbReference>
<keyword evidence="2 5" id="KW-0812">Transmembrane</keyword>
<evidence type="ECO:0000256" key="3">
    <source>
        <dbReference type="ARBA" id="ARBA00022989"/>
    </source>
</evidence>
<dbReference type="GO" id="GO:0012505">
    <property type="term" value="C:endomembrane system"/>
    <property type="evidence" value="ECO:0007669"/>
    <property type="project" value="UniProtKB-SubCell"/>
</dbReference>
<evidence type="ECO:0000256" key="5">
    <source>
        <dbReference type="SAM" id="Phobius"/>
    </source>
</evidence>
<comment type="subcellular location">
    <subcellularLocation>
        <location evidence="1">Endomembrane system</location>
        <topology evidence="1">Multi-pass membrane protein</topology>
    </subcellularLocation>
</comment>
<keyword evidence="3 5" id="KW-1133">Transmembrane helix</keyword>
<dbReference type="GO" id="GO:0008168">
    <property type="term" value="F:methyltransferase activity"/>
    <property type="evidence" value="ECO:0007669"/>
    <property type="project" value="UniProtKB-KW"/>
</dbReference>
<evidence type="ECO:0000313" key="7">
    <source>
        <dbReference type="Proteomes" id="UP000319897"/>
    </source>
</evidence>